<name>A0AAV3UDN8_9EURY</name>
<gene>
    <name evidence="1" type="ORF">GCM10025751_09460</name>
</gene>
<sequence length="357" mass="39894">MNVIITIQHPAHVHFYRHVITSLSSDGHDVHVFARDKDIALDLLEHYDIEHTVLAGKADSLTGLARVQATYEARLLHEAMRIRPDVMTAIGGVAVSHVAPLVGARSVVWIDNEGAQSHRLTTPLAHVICTPRKFRDDFGANHVRYDGYHELAYLHPKRFTPNPDSLREHGVNPEEPFFLVRFRQWSALHDVGQNGFSHDAKRDLVSFLSDHGNVYVTSESPLPAEFAEYQLPVPPHLVHDLLAFADLYVGDSATMATEAAVIGTPAVRAQSFAGADDMTNFLELAEYGLLYSTADDRDAVEKSKSLVRDADRETFEHRRERLIEDKIDVTGYATELLVRSGRGQRPDRFGQGVHNKG</sequence>
<dbReference type="PIRSF" id="PIRSF005357">
    <property type="entry name" value="UCP005357"/>
    <property type="match status" value="1"/>
</dbReference>
<accession>A0AAV3UDN8</accession>
<protein>
    <submittedName>
        <fullName evidence="1">DUF354 domain-containing protein</fullName>
    </submittedName>
</protein>
<keyword evidence="2" id="KW-1185">Reference proteome</keyword>
<dbReference type="EMBL" id="BAABKX010000001">
    <property type="protein sequence ID" value="GAA5043954.1"/>
    <property type="molecule type" value="Genomic_DNA"/>
</dbReference>
<dbReference type="PANTHER" id="PTHR39662:SF1">
    <property type="entry name" value="DUF354 DOMAIN-CONTAINING PROTEIN"/>
    <property type="match status" value="1"/>
</dbReference>
<evidence type="ECO:0000313" key="2">
    <source>
        <dbReference type="Proteomes" id="UP001501729"/>
    </source>
</evidence>
<reference evidence="1 2" key="1">
    <citation type="journal article" date="2019" name="Int. J. Syst. Evol. Microbiol.">
        <title>The Global Catalogue of Microorganisms (GCM) 10K type strain sequencing project: providing services to taxonomists for standard genome sequencing and annotation.</title>
        <authorList>
            <consortium name="The Broad Institute Genomics Platform"/>
            <consortium name="The Broad Institute Genome Sequencing Center for Infectious Disease"/>
            <person name="Wu L."/>
            <person name="Ma J."/>
        </authorList>
    </citation>
    <scope>NUCLEOTIDE SEQUENCE [LARGE SCALE GENOMIC DNA]</scope>
    <source>
        <strain evidence="1 2">JCM 17504</strain>
    </source>
</reference>
<dbReference type="InterPro" id="IPR007152">
    <property type="entry name" value="DUF354"/>
</dbReference>
<dbReference type="AlphaFoldDB" id="A0AAV3UDN8"/>
<dbReference type="GeneID" id="68611502"/>
<dbReference type="PANTHER" id="PTHR39662">
    <property type="entry name" value="DUF354 DOMAIN-CONTAINING PROTEIN-RELATED"/>
    <property type="match status" value="1"/>
</dbReference>
<organism evidence="1 2">
    <name type="scientific">Haladaptatus pallidirubidus</name>
    <dbReference type="NCBI Taxonomy" id="1008152"/>
    <lineage>
        <taxon>Archaea</taxon>
        <taxon>Methanobacteriati</taxon>
        <taxon>Methanobacteriota</taxon>
        <taxon>Stenosarchaea group</taxon>
        <taxon>Halobacteria</taxon>
        <taxon>Halobacteriales</taxon>
        <taxon>Haladaptataceae</taxon>
        <taxon>Haladaptatus</taxon>
    </lineage>
</organism>
<dbReference type="Pfam" id="PF04007">
    <property type="entry name" value="DUF354"/>
    <property type="match status" value="1"/>
</dbReference>
<dbReference type="SUPFAM" id="SSF53756">
    <property type="entry name" value="UDP-Glycosyltransferase/glycogen phosphorylase"/>
    <property type="match status" value="1"/>
</dbReference>
<proteinExistence type="predicted"/>
<comment type="caution">
    <text evidence="1">The sequence shown here is derived from an EMBL/GenBank/DDBJ whole genome shotgun (WGS) entry which is preliminary data.</text>
</comment>
<evidence type="ECO:0000313" key="1">
    <source>
        <dbReference type="EMBL" id="GAA5043954.1"/>
    </source>
</evidence>
<dbReference type="Proteomes" id="UP001501729">
    <property type="component" value="Unassembled WGS sequence"/>
</dbReference>
<dbReference type="RefSeq" id="WP_227775729.1">
    <property type="nucleotide sequence ID" value="NZ_BAABKX010000001.1"/>
</dbReference>